<dbReference type="PANTHER" id="PTHR45945:SF3">
    <property type="entry name" value="REGULATOR OF G-PROTEIN SIGNALING LOCO"/>
    <property type="match status" value="1"/>
</dbReference>
<reference evidence="1" key="1">
    <citation type="submission" date="2014-12" db="EMBL/GenBank/DDBJ databases">
        <title>Insight into the proteome of Arion vulgaris.</title>
        <authorList>
            <person name="Aradska J."/>
            <person name="Bulat T."/>
            <person name="Smidak R."/>
            <person name="Sarate P."/>
            <person name="Gangsoo J."/>
            <person name="Sialana F."/>
            <person name="Bilban M."/>
            <person name="Lubec G."/>
        </authorList>
    </citation>
    <scope>NUCLEOTIDE SEQUENCE</scope>
    <source>
        <tissue evidence="1">Skin</tissue>
    </source>
</reference>
<dbReference type="SUPFAM" id="SSF50729">
    <property type="entry name" value="PH domain-like"/>
    <property type="match status" value="1"/>
</dbReference>
<dbReference type="EMBL" id="HACG01052894">
    <property type="protein sequence ID" value="CEK99765.1"/>
    <property type="molecule type" value="Transcribed_RNA"/>
</dbReference>
<feature type="non-terminal residue" evidence="1">
    <location>
        <position position="87"/>
    </location>
</feature>
<evidence type="ECO:0000313" key="1">
    <source>
        <dbReference type="EMBL" id="CEK99765.1"/>
    </source>
</evidence>
<dbReference type="Gene3D" id="2.30.29.30">
    <property type="entry name" value="Pleckstrin-homology domain (PH domain)/Phosphotyrosine-binding domain (PTB)"/>
    <property type="match status" value="1"/>
</dbReference>
<dbReference type="InterPro" id="IPR046995">
    <property type="entry name" value="RGS10/12/14-like"/>
</dbReference>
<proteinExistence type="predicted"/>
<dbReference type="GO" id="GO:0005634">
    <property type="term" value="C:nucleus"/>
    <property type="evidence" value="ECO:0007669"/>
    <property type="project" value="TreeGrafter"/>
</dbReference>
<protein>
    <submittedName>
        <fullName evidence="1">Uncharacterized protein</fullName>
    </submittedName>
</protein>
<dbReference type="GO" id="GO:0005737">
    <property type="term" value="C:cytoplasm"/>
    <property type="evidence" value="ECO:0007669"/>
    <property type="project" value="TreeGrafter"/>
</dbReference>
<dbReference type="GO" id="GO:0005886">
    <property type="term" value="C:plasma membrane"/>
    <property type="evidence" value="ECO:0007669"/>
    <property type="project" value="TreeGrafter"/>
</dbReference>
<dbReference type="InterPro" id="IPR011993">
    <property type="entry name" value="PH-like_dom_sf"/>
</dbReference>
<dbReference type="AlphaFoldDB" id="A0A0B7C5J6"/>
<sequence>HTLVLMEVRPSGVQLINAMGKQLALYPSHRIAFSGICPDDERFFGVVTQSTPDQGCSNYLGEGAYLRVPNYTCHIFMIEPDISAHIA</sequence>
<dbReference type="PANTHER" id="PTHR45945">
    <property type="entry name" value="REGULATOR OF G-PROTEIN SIGNALING LOCO"/>
    <property type="match status" value="1"/>
</dbReference>
<feature type="non-terminal residue" evidence="1">
    <location>
        <position position="1"/>
    </location>
</feature>
<dbReference type="GO" id="GO:0005096">
    <property type="term" value="F:GTPase activator activity"/>
    <property type="evidence" value="ECO:0007669"/>
    <property type="project" value="InterPro"/>
</dbReference>
<organism evidence="1">
    <name type="scientific">Arion vulgaris</name>
    <dbReference type="NCBI Taxonomy" id="1028688"/>
    <lineage>
        <taxon>Eukaryota</taxon>
        <taxon>Metazoa</taxon>
        <taxon>Spiralia</taxon>
        <taxon>Lophotrochozoa</taxon>
        <taxon>Mollusca</taxon>
        <taxon>Gastropoda</taxon>
        <taxon>Heterobranchia</taxon>
        <taxon>Euthyneura</taxon>
        <taxon>Panpulmonata</taxon>
        <taxon>Eupulmonata</taxon>
        <taxon>Stylommatophora</taxon>
        <taxon>Helicina</taxon>
        <taxon>Arionoidea</taxon>
        <taxon>Arionidae</taxon>
        <taxon>Arion</taxon>
    </lineage>
</organism>
<accession>A0A0B7C5J6</accession>
<name>A0A0B7C5J6_9EUPU</name>
<dbReference type="GO" id="GO:0008277">
    <property type="term" value="P:regulation of G protein-coupled receptor signaling pathway"/>
    <property type="evidence" value="ECO:0007669"/>
    <property type="project" value="TreeGrafter"/>
</dbReference>
<gene>
    <name evidence="1" type="primary">ORF222084</name>
</gene>